<dbReference type="AlphaFoldDB" id="A0AA35Z653"/>
<protein>
    <submittedName>
        <fullName evidence="1">Uncharacterized protein</fullName>
    </submittedName>
</protein>
<sequence length="29" mass="3284">MDSVFRFLGSVSRFMGSTRVLGLNPFFSK</sequence>
<evidence type="ECO:0000313" key="2">
    <source>
        <dbReference type="Proteomes" id="UP001177003"/>
    </source>
</evidence>
<keyword evidence="2" id="KW-1185">Reference proteome</keyword>
<organism evidence="1 2">
    <name type="scientific">Lactuca saligna</name>
    <name type="common">Willowleaf lettuce</name>
    <dbReference type="NCBI Taxonomy" id="75948"/>
    <lineage>
        <taxon>Eukaryota</taxon>
        <taxon>Viridiplantae</taxon>
        <taxon>Streptophyta</taxon>
        <taxon>Embryophyta</taxon>
        <taxon>Tracheophyta</taxon>
        <taxon>Spermatophyta</taxon>
        <taxon>Magnoliopsida</taxon>
        <taxon>eudicotyledons</taxon>
        <taxon>Gunneridae</taxon>
        <taxon>Pentapetalae</taxon>
        <taxon>asterids</taxon>
        <taxon>campanulids</taxon>
        <taxon>Asterales</taxon>
        <taxon>Asteraceae</taxon>
        <taxon>Cichorioideae</taxon>
        <taxon>Cichorieae</taxon>
        <taxon>Lactucinae</taxon>
        <taxon>Lactuca</taxon>
    </lineage>
</organism>
<accession>A0AA35Z653</accession>
<dbReference type="EMBL" id="OX465081">
    <property type="protein sequence ID" value="CAI9286187.1"/>
    <property type="molecule type" value="Genomic_DNA"/>
</dbReference>
<gene>
    <name evidence="1" type="ORF">LSALG_LOCUS25618</name>
</gene>
<proteinExistence type="predicted"/>
<dbReference type="Proteomes" id="UP001177003">
    <property type="component" value="Chromosome 5"/>
</dbReference>
<evidence type="ECO:0000313" key="1">
    <source>
        <dbReference type="EMBL" id="CAI9286187.1"/>
    </source>
</evidence>
<name>A0AA35Z653_LACSI</name>
<reference evidence="1" key="1">
    <citation type="submission" date="2023-04" db="EMBL/GenBank/DDBJ databases">
        <authorList>
            <person name="Vijverberg K."/>
            <person name="Xiong W."/>
            <person name="Schranz E."/>
        </authorList>
    </citation>
    <scope>NUCLEOTIDE SEQUENCE</scope>
</reference>